<dbReference type="STRING" id="1313296.SAMN05661091_0046"/>
<evidence type="ECO:0000256" key="3">
    <source>
        <dbReference type="ARBA" id="ARBA00023163"/>
    </source>
</evidence>
<dbReference type="Pfam" id="PF01638">
    <property type="entry name" value="HxlR"/>
    <property type="match status" value="1"/>
</dbReference>
<dbReference type="EMBL" id="LT840184">
    <property type="protein sequence ID" value="SMF64221.1"/>
    <property type="molecule type" value="Genomic_DNA"/>
</dbReference>
<organism evidence="5 6">
    <name type="scientific">Paenibacillus uliginis N3/975</name>
    <dbReference type="NCBI Taxonomy" id="1313296"/>
    <lineage>
        <taxon>Bacteria</taxon>
        <taxon>Bacillati</taxon>
        <taxon>Bacillota</taxon>
        <taxon>Bacilli</taxon>
        <taxon>Bacillales</taxon>
        <taxon>Paenibacillaceae</taxon>
        <taxon>Paenibacillus</taxon>
    </lineage>
</organism>
<evidence type="ECO:0000256" key="2">
    <source>
        <dbReference type="ARBA" id="ARBA00023125"/>
    </source>
</evidence>
<evidence type="ECO:0000313" key="5">
    <source>
        <dbReference type="EMBL" id="SMF64221.1"/>
    </source>
</evidence>
<dbReference type="InterPro" id="IPR036388">
    <property type="entry name" value="WH-like_DNA-bd_sf"/>
</dbReference>
<name>A0A1X7G5E3_9BACL</name>
<reference evidence="5 6" key="1">
    <citation type="submission" date="2017-04" db="EMBL/GenBank/DDBJ databases">
        <authorList>
            <person name="Afonso C.L."/>
            <person name="Miller P.J."/>
            <person name="Scott M.A."/>
            <person name="Spackman E."/>
            <person name="Goraichik I."/>
            <person name="Dimitrov K.M."/>
            <person name="Suarez D.L."/>
            <person name="Swayne D.E."/>
        </authorList>
    </citation>
    <scope>NUCLEOTIDE SEQUENCE [LARGE SCALE GENOMIC DNA]</scope>
    <source>
        <strain evidence="5 6">N3/975</strain>
    </source>
</reference>
<keyword evidence="1" id="KW-0805">Transcription regulation</keyword>
<feature type="domain" description="HTH hxlR-type" evidence="4">
    <location>
        <begin position="6"/>
        <end position="104"/>
    </location>
</feature>
<dbReference type="RefSeq" id="WP_208917091.1">
    <property type="nucleotide sequence ID" value="NZ_LT840184.1"/>
</dbReference>
<dbReference type="PROSITE" id="PS51118">
    <property type="entry name" value="HTH_HXLR"/>
    <property type="match status" value="1"/>
</dbReference>
<dbReference type="SUPFAM" id="SSF46785">
    <property type="entry name" value="Winged helix' DNA-binding domain"/>
    <property type="match status" value="1"/>
</dbReference>
<dbReference type="Gene3D" id="1.10.10.10">
    <property type="entry name" value="Winged helix-like DNA-binding domain superfamily/Winged helix DNA-binding domain"/>
    <property type="match status" value="1"/>
</dbReference>
<evidence type="ECO:0000256" key="1">
    <source>
        <dbReference type="ARBA" id="ARBA00023015"/>
    </source>
</evidence>
<protein>
    <submittedName>
        <fullName evidence="5">Transcriptional regulator, HxlR family</fullName>
    </submittedName>
</protein>
<dbReference type="InterPro" id="IPR002577">
    <property type="entry name" value="HTH_HxlR"/>
</dbReference>
<dbReference type="CDD" id="cd00090">
    <property type="entry name" value="HTH_ARSR"/>
    <property type="match status" value="1"/>
</dbReference>
<gene>
    <name evidence="5" type="ORF">SAMN05661091_0046</name>
</gene>
<evidence type="ECO:0000259" key="4">
    <source>
        <dbReference type="PROSITE" id="PS51118"/>
    </source>
</evidence>
<dbReference type="InterPro" id="IPR011991">
    <property type="entry name" value="ArsR-like_HTH"/>
</dbReference>
<keyword evidence="2" id="KW-0238">DNA-binding</keyword>
<dbReference type="AlphaFoldDB" id="A0A1X7G5E3"/>
<keyword evidence="3" id="KW-0804">Transcription</keyword>
<evidence type="ECO:0000313" key="6">
    <source>
        <dbReference type="Proteomes" id="UP000192940"/>
    </source>
</evidence>
<proteinExistence type="predicted"/>
<sequence length="117" mass="13474">MVSDKCPIEVSIEVLGGKWKPFILYYLLNGTKRFSELQRYIPSVSPKVLTQQLRDLEEDGIIVRHVYPIVPPKVEYSLTTYGESIRPVIDILFNWGTSHLELSRIESTCNHKLAKVK</sequence>
<dbReference type="InterPro" id="IPR036390">
    <property type="entry name" value="WH_DNA-bd_sf"/>
</dbReference>
<dbReference type="PANTHER" id="PTHR33204:SF29">
    <property type="entry name" value="TRANSCRIPTIONAL REGULATOR"/>
    <property type="match status" value="1"/>
</dbReference>
<dbReference type="PANTHER" id="PTHR33204">
    <property type="entry name" value="TRANSCRIPTIONAL REGULATOR, MARR FAMILY"/>
    <property type="match status" value="1"/>
</dbReference>
<accession>A0A1X7G5E3</accession>
<dbReference type="GO" id="GO:0003677">
    <property type="term" value="F:DNA binding"/>
    <property type="evidence" value="ECO:0007669"/>
    <property type="project" value="UniProtKB-KW"/>
</dbReference>
<dbReference type="Proteomes" id="UP000192940">
    <property type="component" value="Chromosome I"/>
</dbReference>
<keyword evidence="6" id="KW-1185">Reference proteome</keyword>